<name>A0A6A5BFM0_NAEFO</name>
<comment type="caution">
    <text evidence="2">The sequence shown here is derived from an EMBL/GenBank/DDBJ whole genome shotgun (WGS) entry which is preliminary data.</text>
</comment>
<reference evidence="2 3" key="1">
    <citation type="journal article" date="2019" name="Sci. Rep.">
        <title>Nanopore sequencing improves the draft genome of the human pathogenic amoeba Naegleria fowleri.</title>
        <authorList>
            <person name="Liechti N."/>
            <person name="Schurch N."/>
            <person name="Bruggmann R."/>
            <person name="Wittwer M."/>
        </authorList>
    </citation>
    <scope>NUCLEOTIDE SEQUENCE [LARGE SCALE GENOMIC DNA]</scope>
    <source>
        <strain evidence="2 3">ATCC 30894</strain>
    </source>
</reference>
<dbReference type="GeneID" id="68116234"/>
<feature type="compositionally biased region" description="Low complexity" evidence="1">
    <location>
        <begin position="75"/>
        <end position="89"/>
    </location>
</feature>
<dbReference type="VEuPathDB" id="AmoebaDB:NF0025770"/>
<dbReference type="OrthoDB" id="10490137at2759"/>
<dbReference type="AlphaFoldDB" id="A0A6A5BFM0"/>
<organism evidence="2 3">
    <name type="scientific">Naegleria fowleri</name>
    <name type="common">Brain eating amoeba</name>
    <dbReference type="NCBI Taxonomy" id="5763"/>
    <lineage>
        <taxon>Eukaryota</taxon>
        <taxon>Discoba</taxon>
        <taxon>Heterolobosea</taxon>
        <taxon>Tetramitia</taxon>
        <taxon>Eutetramitia</taxon>
        <taxon>Vahlkampfiidae</taxon>
        <taxon>Naegleria</taxon>
    </lineage>
</organism>
<protein>
    <submittedName>
        <fullName evidence="2">Uncharacterized protein</fullName>
    </submittedName>
</protein>
<dbReference type="RefSeq" id="XP_044557482.1">
    <property type="nucleotide sequence ID" value="XM_044712932.1"/>
</dbReference>
<evidence type="ECO:0000313" key="3">
    <source>
        <dbReference type="Proteomes" id="UP000444721"/>
    </source>
</evidence>
<sequence length="510" mass="56988">MQVNNNPPITTPPPQQQQNNNTCPPISMNTPSSNPPSSSLSSFNNNKYSNLPPDHILNKQHSKISIKQVQKPTQPCSINNNNNIPSSSPMNVNIAPQVNSFMKDSSETPYHQPPPLPQQQQPLSMSTTSTSPTTLILPTLNNNNSITLTTTNTNTTTNSMVGVTSSKTTTPHHHHQVDIHDESHSTTNYTTTNHNNNHPPPSMNTSLTSNLTNQVPTTPSITNHTTTSNNNSQQCISQIPSSASTNIPKNTMKFLVDTHSMKLLSECNNTTTSNSYFHIRIGNSKQLEMEITRHANRIKYFSNSCVYDIESQTKNWSHCFRIESEYIDDKPLLYIPITGSIQLNIEIPNMDIHLHDDHSVKYDLRWCIDCASHSAGCILLPIRYGYNCVLLLKMMRLEYVEFIAVKSVDLYYYKSLVGTNHSNTINTINNTTMNQVMSSANTVMNSVMHSLVNLHQMQSSANKQQNSIMQPPPTTTTSLQTVEEQHTSDKMDTSNDLDCSKLQSDESLSQ</sequence>
<evidence type="ECO:0000313" key="2">
    <source>
        <dbReference type="EMBL" id="KAF0972768.1"/>
    </source>
</evidence>
<keyword evidence="3" id="KW-1185">Reference proteome</keyword>
<feature type="compositionally biased region" description="Low complexity" evidence="1">
    <location>
        <begin position="16"/>
        <end position="50"/>
    </location>
</feature>
<dbReference type="EMBL" id="VFQX01000066">
    <property type="protein sequence ID" value="KAF0972768.1"/>
    <property type="molecule type" value="Genomic_DNA"/>
</dbReference>
<feature type="region of interest" description="Disordered" evidence="1">
    <location>
        <begin position="103"/>
        <end position="131"/>
    </location>
</feature>
<dbReference type="OMA" id="DIHDESH"/>
<feature type="compositionally biased region" description="Basic and acidic residues" evidence="1">
    <location>
        <begin position="483"/>
        <end position="493"/>
    </location>
</feature>
<dbReference type="VEuPathDB" id="AmoebaDB:FDP41_009017"/>
<dbReference type="Proteomes" id="UP000444721">
    <property type="component" value="Unassembled WGS sequence"/>
</dbReference>
<evidence type="ECO:0000256" key="1">
    <source>
        <dbReference type="SAM" id="MobiDB-lite"/>
    </source>
</evidence>
<proteinExistence type="predicted"/>
<feature type="compositionally biased region" description="Low complexity" evidence="1">
    <location>
        <begin position="118"/>
        <end position="131"/>
    </location>
</feature>
<accession>A0A6A5BFM0</accession>
<feature type="compositionally biased region" description="Polar residues" evidence="1">
    <location>
        <begin position="65"/>
        <end position="74"/>
    </location>
</feature>
<gene>
    <name evidence="2" type="ORF">FDP41_009017</name>
</gene>
<feature type="region of interest" description="Disordered" evidence="1">
    <location>
        <begin position="461"/>
        <end position="510"/>
    </location>
</feature>
<feature type="region of interest" description="Disordered" evidence="1">
    <location>
        <begin position="1"/>
        <end position="89"/>
    </location>
</feature>
<feature type="compositionally biased region" description="Polar residues" evidence="1">
    <location>
        <begin position="494"/>
        <end position="510"/>
    </location>
</feature>
<dbReference type="VEuPathDB" id="AmoebaDB:NfTy_046900"/>